<evidence type="ECO:0008006" key="4">
    <source>
        <dbReference type="Google" id="ProtNLM"/>
    </source>
</evidence>
<sequence>MITKHTLLIASILAVVLLAGCKPNSQNASSASSESSGTAAKQLDKAKAAGNDAADRMQDYTFDQKTRFVSDMKTELAALNENITEISAKIEKSSAAVQADAKPKLAALREQAAQLNQQLQAVVDSTPSTWSGIKADYEKAYASLKNGVNQSRQWVSDKIAP</sequence>
<feature type="compositionally biased region" description="Basic and acidic residues" evidence="2">
    <location>
        <begin position="42"/>
        <end position="56"/>
    </location>
</feature>
<organism evidence="3">
    <name type="scientific">mine drainage metagenome</name>
    <dbReference type="NCBI Taxonomy" id="410659"/>
    <lineage>
        <taxon>unclassified sequences</taxon>
        <taxon>metagenomes</taxon>
        <taxon>ecological metagenomes</taxon>
    </lineage>
</organism>
<evidence type="ECO:0000256" key="1">
    <source>
        <dbReference type="SAM" id="Coils"/>
    </source>
</evidence>
<dbReference type="EMBL" id="MLJW01000124">
    <property type="protein sequence ID" value="OIQ97994.1"/>
    <property type="molecule type" value="Genomic_DNA"/>
</dbReference>
<gene>
    <name evidence="3" type="ORF">GALL_199150</name>
</gene>
<evidence type="ECO:0000313" key="3">
    <source>
        <dbReference type="EMBL" id="OIQ97994.1"/>
    </source>
</evidence>
<name>A0A1J5RQV0_9ZZZZ</name>
<proteinExistence type="predicted"/>
<feature type="coiled-coil region" evidence="1">
    <location>
        <begin position="69"/>
        <end position="125"/>
    </location>
</feature>
<evidence type="ECO:0000256" key="2">
    <source>
        <dbReference type="SAM" id="MobiDB-lite"/>
    </source>
</evidence>
<dbReference type="AlphaFoldDB" id="A0A1J5RQV0"/>
<comment type="caution">
    <text evidence="3">The sequence shown here is derived from an EMBL/GenBank/DDBJ whole genome shotgun (WGS) entry which is preliminary data.</text>
</comment>
<feature type="region of interest" description="Disordered" evidence="2">
    <location>
        <begin position="26"/>
        <end position="56"/>
    </location>
</feature>
<reference evidence="3" key="1">
    <citation type="submission" date="2016-10" db="EMBL/GenBank/DDBJ databases">
        <title>Sequence of Gallionella enrichment culture.</title>
        <authorList>
            <person name="Poehlein A."/>
            <person name="Muehling M."/>
            <person name="Daniel R."/>
        </authorList>
    </citation>
    <scope>NUCLEOTIDE SEQUENCE</scope>
</reference>
<keyword evidence="1" id="KW-0175">Coiled coil</keyword>
<accession>A0A1J5RQV0</accession>
<feature type="compositionally biased region" description="Low complexity" evidence="2">
    <location>
        <begin position="26"/>
        <end position="40"/>
    </location>
</feature>
<dbReference type="PROSITE" id="PS51257">
    <property type="entry name" value="PROKAR_LIPOPROTEIN"/>
    <property type="match status" value="1"/>
</dbReference>
<protein>
    <recommendedName>
        <fullName evidence="4">Lipoprotein</fullName>
    </recommendedName>
</protein>